<dbReference type="Proteomes" id="UP001201812">
    <property type="component" value="Unassembled WGS sequence"/>
</dbReference>
<dbReference type="AlphaFoldDB" id="A0AAD4N2P4"/>
<name>A0AAD4N2P4_9BILA</name>
<gene>
    <name evidence="1" type="ORF">DdX_08205</name>
</gene>
<reference evidence="1" key="1">
    <citation type="submission" date="2022-01" db="EMBL/GenBank/DDBJ databases">
        <title>Genome Sequence Resource for Two Populations of Ditylenchus destructor, the Migratory Endoparasitic Phytonematode.</title>
        <authorList>
            <person name="Zhang H."/>
            <person name="Lin R."/>
            <person name="Xie B."/>
        </authorList>
    </citation>
    <scope>NUCLEOTIDE SEQUENCE</scope>
    <source>
        <strain evidence="1">BazhouSP</strain>
    </source>
</reference>
<keyword evidence="2" id="KW-1185">Reference proteome</keyword>
<evidence type="ECO:0000313" key="2">
    <source>
        <dbReference type="Proteomes" id="UP001201812"/>
    </source>
</evidence>
<sequence length="148" mass="17072">MFLISLSSAKHTIRGSVKGGGVFKTALIYLNEEEYDVQKEYGVIYIPEDQIIETKHTGITGSYDFSFDNSFTDRFYYVCFKQMFKANWACFEILYGKGIKETIYNPLDIKNSRQLQITDLHTASEGSTYKRLRKIIGRLACCTSNEER</sequence>
<evidence type="ECO:0000313" key="1">
    <source>
        <dbReference type="EMBL" id="KAI1714931.1"/>
    </source>
</evidence>
<comment type="caution">
    <text evidence="1">The sequence shown here is derived from an EMBL/GenBank/DDBJ whole genome shotgun (WGS) entry which is preliminary data.</text>
</comment>
<proteinExistence type="predicted"/>
<dbReference type="EMBL" id="JAKKPZ010000012">
    <property type="protein sequence ID" value="KAI1714931.1"/>
    <property type="molecule type" value="Genomic_DNA"/>
</dbReference>
<protein>
    <submittedName>
        <fullName evidence="1">Uncharacterized protein</fullName>
    </submittedName>
</protein>
<organism evidence="1 2">
    <name type="scientific">Ditylenchus destructor</name>
    <dbReference type="NCBI Taxonomy" id="166010"/>
    <lineage>
        <taxon>Eukaryota</taxon>
        <taxon>Metazoa</taxon>
        <taxon>Ecdysozoa</taxon>
        <taxon>Nematoda</taxon>
        <taxon>Chromadorea</taxon>
        <taxon>Rhabditida</taxon>
        <taxon>Tylenchina</taxon>
        <taxon>Tylenchomorpha</taxon>
        <taxon>Sphaerularioidea</taxon>
        <taxon>Anguinidae</taxon>
        <taxon>Anguininae</taxon>
        <taxon>Ditylenchus</taxon>
    </lineage>
</organism>
<accession>A0AAD4N2P4</accession>